<comment type="cofactor">
    <cofactor evidence="6">
        <name>Zn(2+)</name>
        <dbReference type="ChEBI" id="CHEBI:29105"/>
    </cofactor>
    <text evidence="6">Binds 1 zinc ion per subunit.</text>
</comment>
<comment type="catalytic activity">
    <reaction evidence="5 6">
        <text>adenosine(34) in tRNA + H2O + H(+) = inosine(34) in tRNA + NH4(+)</text>
        <dbReference type="Rhea" id="RHEA:43168"/>
        <dbReference type="Rhea" id="RHEA-COMP:10373"/>
        <dbReference type="Rhea" id="RHEA-COMP:10374"/>
        <dbReference type="ChEBI" id="CHEBI:15377"/>
        <dbReference type="ChEBI" id="CHEBI:15378"/>
        <dbReference type="ChEBI" id="CHEBI:28938"/>
        <dbReference type="ChEBI" id="CHEBI:74411"/>
        <dbReference type="ChEBI" id="CHEBI:82852"/>
        <dbReference type="EC" id="3.5.4.33"/>
    </reaction>
</comment>
<dbReference type="HAMAP" id="MF_00972">
    <property type="entry name" value="tRNA_aden_deaminase"/>
    <property type="match status" value="1"/>
</dbReference>
<dbReference type="PANTHER" id="PTHR11079">
    <property type="entry name" value="CYTOSINE DEAMINASE FAMILY MEMBER"/>
    <property type="match status" value="1"/>
</dbReference>
<reference evidence="8 9" key="1">
    <citation type="submission" date="2019-07" db="EMBL/GenBank/DDBJ databases">
        <authorList>
            <person name="Kim J."/>
        </authorList>
    </citation>
    <scope>NUCLEOTIDE SEQUENCE [LARGE SCALE GENOMIC DNA]</scope>
    <source>
        <strain evidence="9">dk17</strain>
    </source>
</reference>
<evidence type="ECO:0000313" key="9">
    <source>
        <dbReference type="Proteomes" id="UP000320042"/>
    </source>
</evidence>
<dbReference type="InterPro" id="IPR016193">
    <property type="entry name" value="Cytidine_deaminase-like"/>
</dbReference>
<comment type="function">
    <text evidence="6">Catalyzes the deamination of adenosine to inosine at the wobble position 34 of tRNA(Arg2).</text>
</comment>
<evidence type="ECO:0000313" key="8">
    <source>
        <dbReference type="EMBL" id="TWR29716.1"/>
    </source>
</evidence>
<evidence type="ECO:0000259" key="7">
    <source>
        <dbReference type="PROSITE" id="PS51747"/>
    </source>
</evidence>
<keyword evidence="4 6" id="KW-0862">Zinc</keyword>
<keyword evidence="2 6" id="KW-0479">Metal-binding</keyword>
<evidence type="ECO:0000256" key="4">
    <source>
        <dbReference type="ARBA" id="ARBA00022833"/>
    </source>
</evidence>
<dbReference type="PANTHER" id="PTHR11079:SF202">
    <property type="entry name" value="TRNA-SPECIFIC ADENOSINE DEAMINASE"/>
    <property type="match status" value="1"/>
</dbReference>
<dbReference type="InterPro" id="IPR002125">
    <property type="entry name" value="CMP_dCMP_dom"/>
</dbReference>
<evidence type="ECO:0000256" key="2">
    <source>
        <dbReference type="ARBA" id="ARBA00022723"/>
    </source>
</evidence>
<feature type="active site" description="Proton donor" evidence="6">
    <location>
        <position position="68"/>
    </location>
</feature>
<dbReference type="PROSITE" id="PS51747">
    <property type="entry name" value="CYT_DCMP_DEAMINASES_2"/>
    <property type="match status" value="1"/>
</dbReference>
<evidence type="ECO:0000256" key="3">
    <source>
        <dbReference type="ARBA" id="ARBA00022801"/>
    </source>
</evidence>
<comment type="subunit">
    <text evidence="6">Homodimer.</text>
</comment>
<comment type="similarity">
    <text evidence="6">Belongs to the cytidine and deoxycytidylate deaminase family.</text>
</comment>
<dbReference type="GO" id="GO:0008270">
    <property type="term" value="F:zinc ion binding"/>
    <property type="evidence" value="ECO:0007669"/>
    <property type="project" value="UniProtKB-UniRule"/>
</dbReference>
<dbReference type="AlphaFoldDB" id="A0A563UEI7"/>
<feature type="binding site" evidence="6">
    <location>
        <position position="66"/>
    </location>
    <ligand>
        <name>Zn(2+)</name>
        <dbReference type="ChEBI" id="CHEBI:29105"/>
        <note>catalytic</note>
    </ligand>
</feature>
<gene>
    <name evidence="6" type="primary">tadA</name>
    <name evidence="8" type="ORF">FPZ43_07590</name>
</gene>
<evidence type="ECO:0000256" key="5">
    <source>
        <dbReference type="ARBA" id="ARBA00048045"/>
    </source>
</evidence>
<feature type="binding site" evidence="6">
    <location>
        <position position="96"/>
    </location>
    <ligand>
        <name>Zn(2+)</name>
        <dbReference type="ChEBI" id="CHEBI:29105"/>
        <note>catalytic</note>
    </ligand>
</feature>
<name>A0A563UEI7_9SPHI</name>
<keyword evidence="9" id="KW-1185">Reference proteome</keyword>
<feature type="domain" description="CMP/dCMP-type deaminase" evidence="7">
    <location>
        <begin position="15"/>
        <end position="125"/>
    </location>
</feature>
<evidence type="ECO:0000256" key="6">
    <source>
        <dbReference type="HAMAP-Rule" id="MF_00972"/>
    </source>
</evidence>
<accession>A0A563UEI7</accession>
<feature type="binding site" evidence="6">
    <location>
        <position position="99"/>
    </location>
    <ligand>
        <name>Zn(2+)</name>
        <dbReference type="ChEBI" id="CHEBI:29105"/>
        <note>catalytic</note>
    </ligand>
</feature>
<proteinExistence type="inferred from homology"/>
<protein>
    <recommendedName>
        <fullName evidence="6">tRNA-specific adenosine deaminase</fullName>
        <ecNumber evidence="6">3.5.4.33</ecNumber>
    </recommendedName>
</protein>
<dbReference type="Pfam" id="PF00383">
    <property type="entry name" value="dCMP_cyt_deam_1"/>
    <property type="match status" value="1"/>
</dbReference>
<dbReference type="InterPro" id="IPR028883">
    <property type="entry name" value="tRNA_aden_deaminase"/>
</dbReference>
<dbReference type="SUPFAM" id="SSF53927">
    <property type="entry name" value="Cytidine deaminase-like"/>
    <property type="match status" value="1"/>
</dbReference>
<keyword evidence="3 6" id="KW-0378">Hydrolase</keyword>
<sequence>MQYYNFGDDEQPAVSPDDFFMNEALKEARQALKEDEIPIGAVVVCKGKIIGRGHNLTERLNDVSAHAEMQALTAAANYMGGKYLPDCTLYVTLEPCVMCAGASYWFQIGRIVFGAYDARMGFGRLNQSVTHPKTLITGGIHENECSQLVKDFFKSKRKRK</sequence>
<dbReference type="RefSeq" id="WP_146381271.1">
    <property type="nucleotide sequence ID" value="NZ_VOEJ01000003.1"/>
</dbReference>
<dbReference type="CDD" id="cd01285">
    <property type="entry name" value="nucleoside_deaminase"/>
    <property type="match status" value="1"/>
</dbReference>
<keyword evidence="1 6" id="KW-0819">tRNA processing</keyword>
<dbReference type="GO" id="GO:0002100">
    <property type="term" value="P:tRNA wobble adenosine to inosine editing"/>
    <property type="evidence" value="ECO:0007669"/>
    <property type="project" value="UniProtKB-UniRule"/>
</dbReference>
<dbReference type="OrthoDB" id="9802676at2"/>
<dbReference type="EC" id="3.5.4.33" evidence="6"/>
<dbReference type="GO" id="GO:0052717">
    <property type="term" value="F:tRNA-specific adenosine-34 deaminase activity"/>
    <property type="evidence" value="ECO:0007669"/>
    <property type="project" value="UniProtKB-UniRule"/>
</dbReference>
<evidence type="ECO:0000256" key="1">
    <source>
        <dbReference type="ARBA" id="ARBA00022694"/>
    </source>
</evidence>
<comment type="caution">
    <text evidence="8">The sequence shown here is derived from an EMBL/GenBank/DDBJ whole genome shotgun (WGS) entry which is preliminary data.</text>
</comment>
<dbReference type="Proteomes" id="UP000320042">
    <property type="component" value="Unassembled WGS sequence"/>
</dbReference>
<dbReference type="EMBL" id="VOEJ01000003">
    <property type="protein sequence ID" value="TWR29716.1"/>
    <property type="molecule type" value="Genomic_DNA"/>
</dbReference>
<dbReference type="Gene3D" id="3.40.140.10">
    <property type="entry name" value="Cytidine Deaminase, domain 2"/>
    <property type="match status" value="1"/>
</dbReference>
<organism evidence="8 9">
    <name type="scientific">Mucilaginibacter pallidiroseus</name>
    <dbReference type="NCBI Taxonomy" id="2599295"/>
    <lineage>
        <taxon>Bacteria</taxon>
        <taxon>Pseudomonadati</taxon>
        <taxon>Bacteroidota</taxon>
        <taxon>Sphingobacteriia</taxon>
        <taxon>Sphingobacteriales</taxon>
        <taxon>Sphingobacteriaceae</taxon>
        <taxon>Mucilaginibacter</taxon>
    </lineage>
</organism>